<dbReference type="SUPFAM" id="SSF57701">
    <property type="entry name" value="Zn2/Cys6 DNA-binding domain"/>
    <property type="match status" value="1"/>
</dbReference>
<feature type="domain" description="Zn(2)-C6 fungal-type" evidence="3">
    <location>
        <begin position="10"/>
        <end position="58"/>
    </location>
</feature>
<keyword evidence="1" id="KW-0539">Nucleus</keyword>
<dbReference type="GO" id="GO:0000981">
    <property type="term" value="F:DNA-binding transcription factor activity, RNA polymerase II-specific"/>
    <property type="evidence" value="ECO:0007669"/>
    <property type="project" value="InterPro"/>
</dbReference>
<sequence length="564" mass="62405">MNTEISRRSACDRCRGQKLRCVRISKLGDGPWEGPSHPGDGRFEPCERCLKAGTECINTVTTHRNHPRAERLQSLNLTSSFERTASHSPFSLNTNTYQHSFGIDSGSSDGRRKEGSLRILESASVHQPRTNFQQPFEERPKWRSIEPSPNGLGISNADQLGSLSPHQDIRSRNERRTSSSNSPSTCQQGIQTFSTDDNPASKRHNSFSVDNFDFGIIINPENTTHHDATAALMNILSTSGHDAKDASSRNPTPENTQQPSDKSGAQTVMIESKGDYLNRLSELSSQLLKDFSRTSSANLSDVLSFSPCCNSWIGTCTHSSQKSMRLKNTIGSVLEGSQRFLDILQHLKEPSPTGSFGPSSSAGSECSYSEYWEENDFMSINNEHPYSTNAMAVKLSDLATEQAHAGKMSDGGTMDMPTTLTILTCYTWLLQSYEGIFSRIYTYLLSQPKLPLQSIPAILPGLHIGGFDLGDRKDLQMEILIQVSSRMLERIEETLGITVISPPQDSQDNSPNRRGILDRASASALLDIMFKQKDLGYSKGDNGRVPSVKQTMDNIRGVLRRNGW</sequence>
<dbReference type="InterPro" id="IPR001138">
    <property type="entry name" value="Zn2Cys6_DnaBD"/>
</dbReference>
<reference evidence="4 5" key="1">
    <citation type="journal article" date="2018" name="IMA Fungus">
        <title>IMA Genome-F 9: Draft genome sequence of Annulohypoxylon stygium, Aspergillus mulundensis, Berkeleyomyces basicola (syn. Thielaviopsis basicola), Ceratocystis smalleyi, two Cercospora beticola strains, Coleophoma cylindrospora, Fusarium fracticaudum, Phialophora cf. hyalina, and Morchella septimelata.</title>
        <authorList>
            <person name="Wingfield B.D."/>
            <person name="Bills G.F."/>
            <person name="Dong Y."/>
            <person name="Huang W."/>
            <person name="Nel W.J."/>
            <person name="Swalarsk-Parry B.S."/>
            <person name="Vaghefi N."/>
            <person name="Wilken P.M."/>
            <person name="An Z."/>
            <person name="de Beer Z.W."/>
            <person name="De Vos L."/>
            <person name="Chen L."/>
            <person name="Duong T.A."/>
            <person name="Gao Y."/>
            <person name="Hammerbacher A."/>
            <person name="Kikkert J.R."/>
            <person name="Li Y."/>
            <person name="Li H."/>
            <person name="Li K."/>
            <person name="Li Q."/>
            <person name="Liu X."/>
            <person name="Ma X."/>
            <person name="Naidoo K."/>
            <person name="Pethybridge S.J."/>
            <person name="Sun J."/>
            <person name="Steenkamp E.T."/>
            <person name="van der Nest M.A."/>
            <person name="van Wyk S."/>
            <person name="Wingfield M.J."/>
            <person name="Xiong C."/>
            <person name="Yue Q."/>
            <person name="Zhang X."/>
        </authorList>
    </citation>
    <scope>NUCLEOTIDE SEQUENCE [LARGE SCALE GENOMIC DNA]</scope>
    <source>
        <strain evidence="4 5">BP 5553</strain>
    </source>
</reference>
<dbReference type="CDD" id="cd00067">
    <property type="entry name" value="GAL4"/>
    <property type="match status" value="1"/>
</dbReference>
<feature type="region of interest" description="Disordered" evidence="2">
    <location>
        <begin position="240"/>
        <end position="266"/>
    </location>
</feature>
<dbReference type="OrthoDB" id="4222821at2759"/>
<dbReference type="InterPro" id="IPR036864">
    <property type="entry name" value="Zn2-C6_fun-type_DNA-bd_sf"/>
</dbReference>
<feature type="compositionally biased region" description="Polar residues" evidence="2">
    <location>
        <begin position="124"/>
        <end position="134"/>
    </location>
</feature>
<dbReference type="Proteomes" id="UP000254866">
    <property type="component" value="Unassembled WGS sequence"/>
</dbReference>
<comment type="caution">
    <text evidence="4">The sequence shown here is derived from an EMBL/GenBank/DDBJ whole genome shotgun (WGS) entry which is preliminary data.</text>
</comment>
<organism evidence="4 5">
    <name type="scientific">Venustampulla echinocandica</name>
    <dbReference type="NCBI Taxonomy" id="2656787"/>
    <lineage>
        <taxon>Eukaryota</taxon>
        <taxon>Fungi</taxon>
        <taxon>Dikarya</taxon>
        <taxon>Ascomycota</taxon>
        <taxon>Pezizomycotina</taxon>
        <taxon>Leotiomycetes</taxon>
        <taxon>Helotiales</taxon>
        <taxon>Pleuroascaceae</taxon>
        <taxon>Venustampulla</taxon>
    </lineage>
</organism>
<dbReference type="AlphaFoldDB" id="A0A370TYB5"/>
<name>A0A370TYB5_9HELO</name>
<evidence type="ECO:0000313" key="5">
    <source>
        <dbReference type="Proteomes" id="UP000254866"/>
    </source>
</evidence>
<evidence type="ECO:0000256" key="2">
    <source>
        <dbReference type="SAM" id="MobiDB-lite"/>
    </source>
</evidence>
<proteinExistence type="predicted"/>
<evidence type="ECO:0000313" key="4">
    <source>
        <dbReference type="EMBL" id="RDL40503.1"/>
    </source>
</evidence>
<keyword evidence="5" id="KW-1185">Reference proteome</keyword>
<feature type="compositionally biased region" description="Basic and acidic residues" evidence="2">
    <location>
        <begin position="167"/>
        <end position="177"/>
    </location>
</feature>
<feature type="region of interest" description="Disordered" evidence="2">
    <location>
        <begin position="120"/>
        <end position="204"/>
    </location>
</feature>
<accession>A0A370TYB5</accession>
<dbReference type="RefSeq" id="XP_031873159.1">
    <property type="nucleotide sequence ID" value="XM_032009105.1"/>
</dbReference>
<dbReference type="PROSITE" id="PS50048">
    <property type="entry name" value="ZN2_CY6_FUNGAL_2"/>
    <property type="match status" value="1"/>
</dbReference>
<gene>
    <name evidence="4" type="ORF">BP5553_00482</name>
</gene>
<dbReference type="GeneID" id="43593331"/>
<dbReference type="Gene3D" id="4.10.240.10">
    <property type="entry name" value="Zn(2)-C6 fungal-type DNA-binding domain"/>
    <property type="match status" value="1"/>
</dbReference>
<evidence type="ECO:0000256" key="1">
    <source>
        <dbReference type="ARBA" id="ARBA00023242"/>
    </source>
</evidence>
<feature type="compositionally biased region" description="Polar residues" evidence="2">
    <location>
        <begin position="156"/>
        <end position="165"/>
    </location>
</feature>
<dbReference type="EMBL" id="NPIC01000001">
    <property type="protein sequence ID" value="RDL40503.1"/>
    <property type="molecule type" value="Genomic_DNA"/>
</dbReference>
<protein>
    <recommendedName>
        <fullName evidence="3">Zn(2)-C6 fungal-type domain-containing protein</fullName>
    </recommendedName>
</protein>
<evidence type="ECO:0000259" key="3">
    <source>
        <dbReference type="PROSITE" id="PS50048"/>
    </source>
</evidence>
<dbReference type="GO" id="GO:0008270">
    <property type="term" value="F:zinc ion binding"/>
    <property type="evidence" value="ECO:0007669"/>
    <property type="project" value="InterPro"/>
</dbReference>
<feature type="compositionally biased region" description="Polar residues" evidence="2">
    <location>
        <begin position="186"/>
        <end position="198"/>
    </location>
</feature>
<feature type="compositionally biased region" description="Polar residues" evidence="2">
    <location>
        <begin position="248"/>
        <end position="266"/>
    </location>
</feature>
<dbReference type="STRING" id="2656787.A0A370TYB5"/>